<reference evidence="3" key="1">
    <citation type="journal article" date="2023" name="IMA Fungus">
        <title>Comparative genomic study of the Penicillium genus elucidates a diverse pangenome and 15 lateral gene transfer events.</title>
        <authorList>
            <person name="Petersen C."/>
            <person name="Sorensen T."/>
            <person name="Nielsen M.R."/>
            <person name="Sondergaard T.E."/>
            <person name="Sorensen J.L."/>
            <person name="Fitzpatrick D.A."/>
            <person name="Frisvad J.C."/>
            <person name="Nielsen K.L."/>
        </authorList>
    </citation>
    <scope>NUCLEOTIDE SEQUENCE</scope>
    <source>
        <strain evidence="3">IBT 17514</strain>
    </source>
</reference>
<evidence type="ECO:0000313" key="4">
    <source>
        <dbReference type="Proteomes" id="UP001215712"/>
    </source>
</evidence>
<dbReference type="Gene3D" id="3.60.110.10">
    <property type="entry name" value="Carbon-nitrogen hydrolase"/>
    <property type="match status" value="1"/>
</dbReference>
<dbReference type="PANTHER" id="PTHR11750:SF26">
    <property type="entry name" value="PROTEIN N-TERMINAL AMIDASE"/>
    <property type="match status" value="1"/>
</dbReference>
<proteinExistence type="predicted"/>
<feature type="region of interest" description="Disordered" evidence="1">
    <location>
        <begin position="306"/>
        <end position="325"/>
    </location>
</feature>
<comment type="caution">
    <text evidence="3">The sequence shown here is derived from an EMBL/GenBank/DDBJ whole genome shotgun (WGS) entry which is preliminary data.</text>
</comment>
<name>A0AAD6HCN2_9EURO</name>
<evidence type="ECO:0000259" key="2">
    <source>
        <dbReference type="PROSITE" id="PS50263"/>
    </source>
</evidence>
<dbReference type="GO" id="GO:0008418">
    <property type="term" value="F:protein-N-terminal asparagine amidohydrolase activity"/>
    <property type="evidence" value="ECO:0007669"/>
    <property type="project" value="InterPro"/>
</dbReference>
<evidence type="ECO:0000313" key="3">
    <source>
        <dbReference type="EMBL" id="KAJ5709062.1"/>
    </source>
</evidence>
<evidence type="ECO:0000256" key="1">
    <source>
        <dbReference type="SAM" id="MobiDB-lite"/>
    </source>
</evidence>
<gene>
    <name evidence="3" type="ORF">N7493_010396</name>
</gene>
<accession>A0AAD6HCN2</accession>
<protein>
    <submittedName>
        <fullName evidence="3">Carbon-nitrogen hydrolase</fullName>
    </submittedName>
</protein>
<dbReference type="InterPro" id="IPR036526">
    <property type="entry name" value="C-N_Hydrolase_sf"/>
</dbReference>
<dbReference type="PANTHER" id="PTHR11750">
    <property type="entry name" value="PROTEIN N-TERMINAL AMIDASE"/>
    <property type="match status" value="1"/>
</dbReference>
<dbReference type="AlphaFoldDB" id="A0AAD6HCN2"/>
<organism evidence="3 4">
    <name type="scientific">Penicillium malachiteum</name>
    <dbReference type="NCBI Taxonomy" id="1324776"/>
    <lineage>
        <taxon>Eukaryota</taxon>
        <taxon>Fungi</taxon>
        <taxon>Dikarya</taxon>
        <taxon>Ascomycota</taxon>
        <taxon>Pezizomycotina</taxon>
        <taxon>Eurotiomycetes</taxon>
        <taxon>Eurotiomycetidae</taxon>
        <taxon>Eurotiales</taxon>
        <taxon>Aspergillaceae</taxon>
        <taxon>Penicillium</taxon>
    </lineage>
</organism>
<keyword evidence="4" id="KW-1185">Reference proteome</keyword>
<dbReference type="GO" id="GO:0030163">
    <property type="term" value="P:protein catabolic process"/>
    <property type="evidence" value="ECO:0007669"/>
    <property type="project" value="TreeGrafter"/>
</dbReference>
<dbReference type="EMBL" id="JAQJAN010000019">
    <property type="protein sequence ID" value="KAJ5709062.1"/>
    <property type="molecule type" value="Genomic_DNA"/>
</dbReference>
<dbReference type="Pfam" id="PF00795">
    <property type="entry name" value="CN_hydrolase"/>
    <property type="match status" value="1"/>
</dbReference>
<dbReference type="Proteomes" id="UP001215712">
    <property type="component" value="Unassembled WGS sequence"/>
</dbReference>
<feature type="domain" description="CN hydrolase" evidence="2">
    <location>
        <begin position="1"/>
        <end position="382"/>
    </location>
</feature>
<dbReference type="InterPro" id="IPR003010">
    <property type="entry name" value="C-N_Hydrolase"/>
</dbReference>
<dbReference type="PROSITE" id="PS50263">
    <property type="entry name" value="CN_HYDROLASE"/>
    <property type="match status" value="1"/>
</dbReference>
<dbReference type="InterPro" id="IPR039703">
    <property type="entry name" value="Nta1"/>
</dbReference>
<sequence length="416" mass="46422">MRIATLQFAPKLGDVEGNIRRANEILAKGKVVSSRRGFLSSTFGTGTALDIEQLRPDVLVLPELALTGYNFPSAEAIKPFLEPAGKGPSAEWARETAKRLNCKVCIGYPEIETLKDNDTESTKYYNSLLIVNEHGEVLQNYRKCFLYFTDETWAAEGSVERGFHELEFRSRDAQREGAAASDLVGNIRREGNADASEVRQKENDVHVRPDALSSESEPLSYQGKVATSFGICMDINPYKFEAPFTAFEFASRVLDSRSQLVILSMAWLTMHDRAALAALKDNPDMETFNYWLQRFMPLLEKEMQHARNVDEEDGEERSPSTQLRQKPKQVVIVFANRSGEEPAADDTKPPALYAGTSTVLAVTQRAGSESREGVQAENQMDVKILCWDQLGAQDEGICFADTTADPKMVFGIRRAE</sequence>
<dbReference type="SUPFAM" id="SSF56317">
    <property type="entry name" value="Carbon-nitrogen hydrolase"/>
    <property type="match status" value="1"/>
</dbReference>
<dbReference type="GO" id="GO:0070773">
    <property type="term" value="F:protein-N-terminal glutamine amidohydrolase activity"/>
    <property type="evidence" value="ECO:0007669"/>
    <property type="project" value="InterPro"/>
</dbReference>
<keyword evidence="3" id="KW-0378">Hydrolase</keyword>
<reference evidence="3" key="2">
    <citation type="submission" date="2023-01" db="EMBL/GenBank/DDBJ databases">
        <authorList>
            <person name="Petersen C."/>
        </authorList>
    </citation>
    <scope>NUCLEOTIDE SEQUENCE</scope>
    <source>
        <strain evidence="3">IBT 17514</strain>
    </source>
</reference>